<dbReference type="Gene3D" id="1.20.1720.10">
    <property type="entry name" value="Multidrug resistance protein D"/>
    <property type="match status" value="1"/>
</dbReference>
<sequence length="564" mass="60723">MSKKSSKILLVMFLLGIFMGSLDTAIISPARTIMGNTLHISADASIWIITLYSLIYAVSMPIIGKLADRHGLKTMFTFSILLFGIGSLLCGISNFYNSFSFLLIARAIEAIGAGGVMPVATAFVGMSFPPEKRGAALGMVGGINGIATLIGPSLGSFILDTFGGNNWHLLFFINIPICIVVLISLIAIKVDKFETTKKPLDIYGSIVSGLFIVSLMLFITNLNFVHLWTSFKSVKCFPYLVIAIILLPILIFVESRAEDPIINLKYFKRREMLSVFIIAFLVGAGLMVVVFLPQFCSNVLKLKLGSGGYFVTLMAVFSGFAAPFGGKLIDKFSAKLILVTGFICTIIGTLTLALIVTSTLSVIPLVIGLAFMGLGVGFTMGTPLNYVIQTSVPKEEIGSAQSTLSLIRSLGVALSPNLLVGFISAAGADVSGKLMAVLPKMPGFTHAMSSGVSGASMVNAFQNANVTTIFSLIKNFVSGQFTKMAPQLSESLRGVPLHQRTNILASMKENYMHQLDGLRTTIENIYQKTMNSGFEKMFLTLCLIAVIALIVALFLPNKKKEISK</sequence>
<feature type="transmembrane region" description="Helical" evidence="7">
    <location>
        <begin position="409"/>
        <end position="428"/>
    </location>
</feature>
<feature type="transmembrane region" description="Helical" evidence="7">
    <location>
        <begin position="537"/>
        <end position="555"/>
    </location>
</feature>
<keyword evidence="4 7" id="KW-0812">Transmembrane</keyword>
<dbReference type="OrthoDB" id="102502at2"/>
<dbReference type="PANTHER" id="PTHR42718">
    <property type="entry name" value="MAJOR FACILITATOR SUPERFAMILY MULTIDRUG TRANSPORTER MFSC"/>
    <property type="match status" value="1"/>
</dbReference>
<feature type="transmembrane region" description="Helical" evidence="7">
    <location>
        <begin position="273"/>
        <end position="295"/>
    </location>
</feature>
<name>A0A1V4SXL3_9CLOT</name>
<feature type="transmembrane region" description="Helical" evidence="7">
    <location>
        <begin position="362"/>
        <end position="388"/>
    </location>
</feature>
<feature type="transmembrane region" description="Helical" evidence="7">
    <location>
        <begin position="75"/>
        <end position="96"/>
    </location>
</feature>
<feature type="transmembrane region" description="Helical" evidence="7">
    <location>
        <begin position="167"/>
        <end position="188"/>
    </location>
</feature>
<evidence type="ECO:0000256" key="7">
    <source>
        <dbReference type="SAM" id="Phobius"/>
    </source>
</evidence>
<evidence type="ECO:0000256" key="1">
    <source>
        <dbReference type="ARBA" id="ARBA00004651"/>
    </source>
</evidence>
<feature type="transmembrane region" description="Helical" evidence="7">
    <location>
        <begin position="237"/>
        <end position="253"/>
    </location>
</feature>
<dbReference type="AlphaFoldDB" id="A0A1V4SXL3"/>
<dbReference type="RefSeq" id="WP_080022595.1">
    <property type="nucleotide sequence ID" value="NZ_LTAY01000036.1"/>
</dbReference>
<feature type="domain" description="Major facilitator superfamily (MFS) profile" evidence="8">
    <location>
        <begin position="9"/>
        <end position="560"/>
    </location>
</feature>
<dbReference type="InterPro" id="IPR011701">
    <property type="entry name" value="MFS"/>
</dbReference>
<keyword evidence="6 7" id="KW-0472">Membrane</keyword>
<comment type="subcellular location">
    <subcellularLocation>
        <location evidence="1">Cell membrane</location>
        <topology evidence="1">Multi-pass membrane protein</topology>
    </subcellularLocation>
</comment>
<dbReference type="GO" id="GO:0022857">
    <property type="term" value="F:transmembrane transporter activity"/>
    <property type="evidence" value="ECO:0007669"/>
    <property type="project" value="InterPro"/>
</dbReference>
<feature type="transmembrane region" description="Helical" evidence="7">
    <location>
        <begin position="102"/>
        <end position="124"/>
    </location>
</feature>
<gene>
    <name evidence="9" type="primary">bmr3_2</name>
    <name evidence="9" type="ORF">CLTHE_13770</name>
</gene>
<reference evidence="9 10" key="1">
    <citation type="submission" date="2016-02" db="EMBL/GenBank/DDBJ databases">
        <title>Genome sequence of Clostridium thermobutyricum DSM 4928.</title>
        <authorList>
            <person name="Poehlein A."/>
            <person name="Daniel R."/>
        </authorList>
    </citation>
    <scope>NUCLEOTIDE SEQUENCE [LARGE SCALE GENOMIC DNA]</scope>
    <source>
        <strain evidence="9 10">DSM 4928</strain>
    </source>
</reference>
<accession>A0A1V4SXL3</accession>
<feature type="transmembrane region" description="Helical" evidence="7">
    <location>
        <begin position="136"/>
        <end position="155"/>
    </location>
</feature>
<organism evidence="9 10">
    <name type="scientific">Clostridium thermobutyricum DSM 4928</name>
    <dbReference type="NCBI Taxonomy" id="1121339"/>
    <lineage>
        <taxon>Bacteria</taxon>
        <taxon>Bacillati</taxon>
        <taxon>Bacillota</taxon>
        <taxon>Clostridia</taxon>
        <taxon>Eubacteriales</taxon>
        <taxon>Clostridiaceae</taxon>
        <taxon>Clostridium</taxon>
    </lineage>
</organism>
<dbReference type="PANTHER" id="PTHR42718:SF46">
    <property type="entry name" value="BLR6921 PROTEIN"/>
    <property type="match status" value="1"/>
</dbReference>
<dbReference type="SUPFAM" id="SSF103473">
    <property type="entry name" value="MFS general substrate transporter"/>
    <property type="match status" value="1"/>
</dbReference>
<dbReference type="PROSITE" id="PS50850">
    <property type="entry name" value="MFS"/>
    <property type="match status" value="1"/>
</dbReference>
<feature type="transmembrane region" description="Helical" evidence="7">
    <location>
        <begin position="200"/>
        <end position="225"/>
    </location>
</feature>
<dbReference type="Proteomes" id="UP000191448">
    <property type="component" value="Unassembled WGS sequence"/>
</dbReference>
<evidence type="ECO:0000313" key="10">
    <source>
        <dbReference type="Proteomes" id="UP000191448"/>
    </source>
</evidence>
<dbReference type="CDD" id="cd17321">
    <property type="entry name" value="MFS_MMR_MDR_like"/>
    <property type="match status" value="1"/>
</dbReference>
<evidence type="ECO:0000256" key="5">
    <source>
        <dbReference type="ARBA" id="ARBA00022989"/>
    </source>
</evidence>
<evidence type="ECO:0000256" key="2">
    <source>
        <dbReference type="ARBA" id="ARBA00022448"/>
    </source>
</evidence>
<feature type="transmembrane region" description="Helical" evidence="7">
    <location>
        <begin position="44"/>
        <end position="63"/>
    </location>
</feature>
<evidence type="ECO:0000256" key="3">
    <source>
        <dbReference type="ARBA" id="ARBA00022475"/>
    </source>
</evidence>
<keyword evidence="2" id="KW-0813">Transport</keyword>
<comment type="caution">
    <text evidence="9">The sequence shown here is derived from an EMBL/GenBank/DDBJ whole genome shotgun (WGS) entry which is preliminary data.</text>
</comment>
<keyword evidence="3" id="KW-1003">Cell membrane</keyword>
<proteinExistence type="predicted"/>
<evidence type="ECO:0000256" key="4">
    <source>
        <dbReference type="ARBA" id="ARBA00022692"/>
    </source>
</evidence>
<dbReference type="Pfam" id="PF07690">
    <property type="entry name" value="MFS_1"/>
    <property type="match status" value="1"/>
</dbReference>
<dbReference type="GO" id="GO:0005886">
    <property type="term" value="C:plasma membrane"/>
    <property type="evidence" value="ECO:0007669"/>
    <property type="project" value="UniProtKB-SubCell"/>
</dbReference>
<dbReference type="InterPro" id="IPR020846">
    <property type="entry name" value="MFS_dom"/>
</dbReference>
<evidence type="ECO:0000256" key="6">
    <source>
        <dbReference type="ARBA" id="ARBA00023136"/>
    </source>
</evidence>
<feature type="transmembrane region" description="Helical" evidence="7">
    <location>
        <begin position="307"/>
        <end position="324"/>
    </location>
</feature>
<feature type="transmembrane region" description="Helical" evidence="7">
    <location>
        <begin position="336"/>
        <end position="356"/>
    </location>
</feature>
<protein>
    <submittedName>
        <fullName evidence="9">Multidrug resistance protein 3</fullName>
    </submittedName>
</protein>
<dbReference type="Gene3D" id="1.20.1250.20">
    <property type="entry name" value="MFS general substrate transporter like domains"/>
    <property type="match status" value="1"/>
</dbReference>
<evidence type="ECO:0000313" key="9">
    <source>
        <dbReference type="EMBL" id="OPX48138.1"/>
    </source>
</evidence>
<dbReference type="EMBL" id="LTAY01000036">
    <property type="protein sequence ID" value="OPX48138.1"/>
    <property type="molecule type" value="Genomic_DNA"/>
</dbReference>
<keyword evidence="5 7" id="KW-1133">Transmembrane helix</keyword>
<dbReference type="InterPro" id="IPR036259">
    <property type="entry name" value="MFS_trans_sf"/>
</dbReference>
<evidence type="ECO:0000259" key="8">
    <source>
        <dbReference type="PROSITE" id="PS50850"/>
    </source>
</evidence>